<feature type="compositionally biased region" description="Low complexity" evidence="8">
    <location>
        <begin position="592"/>
        <end position="602"/>
    </location>
</feature>
<name>E1ZK31_CHLVA</name>
<keyword evidence="3" id="KW-0677">Repeat</keyword>
<keyword evidence="4" id="KW-0802">TPR repeat</keyword>
<dbReference type="PROSITE" id="PS50059">
    <property type="entry name" value="FKBP_PPIASE"/>
    <property type="match status" value="3"/>
</dbReference>
<dbReference type="Pfam" id="PF00254">
    <property type="entry name" value="FKBP_C"/>
    <property type="match status" value="3"/>
</dbReference>
<dbReference type="eggNOG" id="KOG0543">
    <property type="taxonomic scope" value="Eukaryota"/>
</dbReference>
<feature type="domain" description="PPIase FKBP-type" evidence="9">
    <location>
        <begin position="293"/>
        <end position="384"/>
    </location>
</feature>
<dbReference type="OMA" id="HAFGANE"/>
<dbReference type="KEGG" id="cvr:CHLNCDRAFT_36304"/>
<evidence type="ECO:0000313" key="11">
    <source>
        <dbReference type="Proteomes" id="UP000008141"/>
    </source>
</evidence>
<reference evidence="10 11" key="1">
    <citation type="journal article" date="2010" name="Plant Cell">
        <title>The Chlorella variabilis NC64A genome reveals adaptation to photosymbiosis, coevolution with viruses, and cryptic sex.</title>
        <authorList>
            <person name="Blanc G."/>
            <person name="Duncan G."/>
            <person name="Agarkova I."/>
            <person name="Borodovsky M."/>
            <person name="Gurnon J."/>
            <person name="Kuo A."/>
            <person name="Lindquist E."/>
            <person name="Lucas S."/>
            <person name="Pangilinan J."/>
            <person name="Polle J."/>
            <person name="Salamov A."/>
            <person name="Terry A."/>
            <person name="Yamada T."/>
            <person name="Dunigan D.D."/>
            <person name="Grigoriev I.V."/>
            <person name="Claverie J.M."/>
            <person name="Van Etten J.L."/>
        </authorList>
    </citation>
    <scope>NUCLEOTIDE SEQUENCE [LARGE SCALE GENOMIC DNA]</scope>
    <source>
        <strain evidence="10 11">NC64A</strain>
    </source>
</reference>
<dbReference type="SUPFAM" id="SSF48452">
    <property type="entry name" value="TPR-like"/>
    <property type="match status" value="1"/>
</dbReference>
<evidence type="ECO:0000256" key="3">
    <source>
        <dbReference type="ARBA" id="ARBA00022737"/>
    </source>
</evidence>
<evidence type="ECO:0000256" key="6">
    <source>
        <dbReference type="ARBA" id="ARBA00023235"/>
    </source>
</evidence>
<dbReference type="SMART" id="SM00028">
    <property type="entry name" value="TPR"/>
    <property type="match status" value="3"/>
</dbReference>
<dbReference type="InterPro" id="IPR011990">
    <property type="entry name" value="TPR-like_helical_dom_sf"/>
</dbReference>
<gene>
    <name evidence="10" type="ORF">CHLNCDRAFT_36304</name>
</gene>
<dbReference type="EMBL" id="GL433850">
    <property type="protein sequence ID" value="EFN53624.1"/>
    <property type="molecule type" value="Genomic_DNA"/>
</dbReference>
<dbReference type="InterPro" id="IPR019734">
    <property type="entry name" value="TPR_rpt"/>
</dbReference>
<dbReference type="InterPro" id="IPR046357">
    <property type="entry name" value="PPIase_dom_sf"/>
</dbReference>
<organism evidence="11">
    <name type="scientific">Chlorella variabilis</name>
    <name type="common">Green alga</name>
    <dbReference type="NCBI Taxonomy" id="554065"/>
    <lineage>
        <taxon>Eukaryota</taxon>
        <taxon>Viridiplantae</taxon>
        <taxon>Chlorophyta</taxon>
        <taxon>core chlorophytes</taxon>
        <taxon>Trebouxiophyceae</taxon>
        <taxon>Chlorellales</taxon>
        <taxon>Chlorellaceae</taxon>
        <taxon>Chlorella clade</taxon>
        <taxon>Chlorella</taxon>
    </lineage>
</organism>
<dbReference type="RefSeq" id="XP_005845726.1">
    <property type="nucleotide sequence ID" value="XM_005845664.1"/>
</dbReference>
<dbReference type="PANTHER" id="PTHR46512:SF9">
    <property type="entry name" value="PEPTIDYLPROLYL ISOMERASE"/>
    <property type="match status" value="1"/>
</dbReference>
<feature type="region of interest" description="Disordered" evidence="8">
    <location>
        <begin position="553"/>
        <end position="602"/>
    </location>
</feature>
<dbReference type="Gene3D" id="1.25.40.10">
    <property type="entry name" value="Tetratricopeptide repeat domain"/>
    <property type="match status" value="1"/>
</dbReference>
<feature type="compositionally biased region" description="Gly residues" evidence="8">
    <location>
        <begin position="562"/>
        <end position="571"/>
    </location>
</feature>
<evidence type="ECO:0000259" key="9">
    <source>
        <dbReference type="PROSITE" id="PS50059"/>
    </source>
</evidence>
<dbReference type="AlphaFoldDB" id="E1ZK31"/>
<evidence type="ECO:0000256" key="8">
    <source>
        <dbReference type="SAM" id="MobiDB-lite"/>
    </source>
</evidence>
<dbReference type="InterPro" id="IPR050754">
    <property type="entry name" value="FKBP4/5/8-like"/>
</dbReference>
<dbReference type="FunCoup" id="E1ZK31">
    <property type="interactions" value="1307"/>
</dbReference>
<dbReference type="FunFam" id="3.10.50.40:FF:000025">
    <property type="entry name" value="Peptidylprolyl isomerase"/>
    <property type="match status" value="1"/>
</dbReference>
<dbReference type="Proteomes" id="UP000008141">
    <property type="component" value="Unassembled WGS sequence"/>
</dbReference>
<evidence type="ECO:0000256" key="1">
    <source>
        <dbReference type="ARBA" id="ARBA00000971"/>
    </source>
</evidence>
<dbReference type="InParanoid" id="E1ZK31"/>
<dbReference type="InterPro" id="IPR001179">
    <property type="entry name" value="PPIase_FKBP_dom"/>
</dbReference>
<dbReference type="STRING" id="554065.E1ZK31"/>
<accession>E1ZK31</accession>
<dbReference type="GeneID" id="17353226"/>
<proteinExistence type="predicted"/>
<dbReference type="PANTHER" id="PTHR46512">
    <property type="entry name" value="PEPTIDYLPROLYL ISOMERASE"/>
    <property type="match status" value="1"/>
</dbReference>
<evidence type="ECO:0000256" key="7">
    <source>
        <dbReference type="PROSITE-ProRule" id="PRU00277"/>
    </source>
</evidence>
<protein>
    <recommendedName>
        <fullName evidence="2 7">peptidylprolyl isomerase</fullName>
        <ecNumber evidence="2 7">5.2.1.8</ecNumber>
    </recommendedName>
</protein>
<dbReference type="OrthoDB" id="1902587at2759"/>
<dbReference type="SUPFAM" id="SSF54534">
    <property type="entry name" value="FKBP-like"/>
    <property type="match status" value="3"/>
</dbReference>
<keyword evidence="5 7" id="KW-0697">Rotamase</keyword>
<keyword evidence="6 7" id="KW-0413">Isomerase</keyword>
<dbReference type="Gene3D" id="3.10.50.40">
    <property type="match status" value="3"/>
</dbReference>
<feature type="domain" description="PPIase FKBP-type" evidence="9">
    <location>
        <begin position="62"/>
        <end position="150"/>
    </location>
</feature>
<keyword evidence="11" id="KW-1185">Reference proteome</keyword>
<feature type="compositionally biased region" description="Low complexity" evidence="8">
    <location>
        <begin position="572"/>
        <end position="585"/>
    </location>
</feature>
<evidence type="ECO:0000256" key="2">
    <source>
        <dbReference type="ARBA" id="ARBA00013194"/>
    </source>
</evidence>
<evidence type="ECO:0000313" key="10">
    <source>
        <dbReference type="EMBL" id="EFN53624.1"/>
    </source>
</evidence>
<evidence type="ECO:0000256" key="5">
    <source>
        <dbReference type="ARBA" id="ARBA00023110"/>
    </source>
</evidence>
<dbReference type="GO" id="GO:0003755">
    <property type="term" value="F:peptidyl-prolyl cis-trans isomerase activity"/>
    <property type="evidence" value="ECO:0007669"/>
    <property type="project" value="UniProtKB-KW"/>
</dbReference>
<evidence type="ECO:0000256" key="4">
    <source>
        <dbReference type="ARBA" id="ARBA00022803"/>
    </source>
</evidence>
<comment type="catalytic activity">
    <reaction evidence="1 7">
        <text>[protein]-peptidylproline (omega=180) = [protein]-peptidylproline (omega=0)</text>
        <dbReference type="Rhea" id="RHEA:16237"/>
        <dbReference type="Rhea" id="RHEA-COMP:10747"/>
        <dbReference type="Rhea" id="RHEA-COMP:10748"/>
        <dbReference type="ChEBI" id="CHEBI:83833"/>
        <dbReference type="ChEBI" id="CHEBI:83834"/>
        <dbReference type="EC" id="5.2.1.8"/>
    </reaction>
</comment>
<dbReference type="Pfam" id="PF14559">
    <property type="entry name" value="TPR_19"/>
    <property type="match status" value="1"/>
</dbReference>
<dbReference type="EC" id="5.2.1.8" evidence="2 7"/>
<feature type="domain" description="PPIase FKBP-type" evidence="9">
    <location>
        <begin position="178"/>
        <end position="265"/>
    </location>
</feature>
<sequence>MDEHFETATELMSKAAVGDGADFEDEFSQPDAPGKIVQITEDGGVKKEVLQPGTGWEEPEAGDKVRVHYVGTLEDGTKFDSSRDRDEPFEFDLGQGSVIKGWDLGVATMKKGEVSKLTITAEYGYGASGSPPTIPGGATLIFEVELLDWKSVKDIAGDGGVIKTVVQEGAGWAKPQARDEVCVRFSARVQGADAPFYSTPEEGEEFCLTDTHFCRAIGTAAATMKKNEEVKLVVKPEYGFGADGRGAEVPPGATLEVDLTLLGWKKVEKVTDDGLVMKKTLADTEDWKRPNAGSQVTLTYAARLPDGTVFDERTADAPLQFTTDEDQAPCDGLELAVMKMKEGERALVTVAPQYAFGDQGSAQPQAQVPPGSSVEYDVTLTSFVKAKDSWEMEVGEKLAAAVVAKDKGNAAFKAGQYSRAVQRYNKAQEIIEFDEGFSAEDKQAAKAVKKSCSLNLAAAHLKLGNPVEARKAADKVLEADGSNPKALYRRAQAWLATADFTEAELDIRRGLAEDPASSDFKLLLKKFKQQQASAGKKEASLYSGMMRALGRPGGATKAAAAGGAGDGGAGGDPAPAAENEAAAANGDGGGAAAAAAEPMEQP</sequence>